<keyword evidence="1" id="KW-0472">Membrane</keyword>
<organism evidence="2 3">
    <name type="scientific">Litoribacillus peritrichatus</name>
    <dbReference type="NCBI Taxonomy" id="718191"/>
    <lineage>
        <taxon>Bacteria</taxon>
        <taxon>Pseudomonadati</taxon>
        <taxon>Pseudomonadota</taxon>
        <taxon>Gammaproteobacteria</taxon>
        <taxon>Oceanospirillales</taxon>
        <taxon>Oceanospirillaceae</taxon>
        <taxon>Litoribacillus</taxon>
    </lineage>
</organism>
<keyword evidence="1" id="KW-0812">Transmembrane</keyword>
<evidence type="ECO:0000313" key="2">
    <source>
        <dbReference type="EMBL" id="GAA3933809.1"/>
    </source>
</evidence>
<sequence>MFSVILLIPLIPIFKRTSLACSLIIFAGIGFYIPAYLSFVAATISAHGETPNLYKVDNTQAILSIIFGGLVGAAGAVSAWCSLKRDTVKSV</sequence>
<protein>
    <submittedName>
        <fullName evidence="2">Uncharacterized protein</fullName>
    </submittedName>
</protein>
<accession>A0ABP7N0I2</accession>
<evidence type="ECO:0000256" key="1">
    <source>
        <dbReference type="SAM" id="Phobius"/>
    </source>
</evidence>
<keyword evidence="3" id="KW-1185">Reference proteome</keyword>
<proteinExistence type="predicted"/>
<dbReference type="EMBL" id="BAABBN010000012">
    <property type="protein sequence ID" value="GAA3933809.1"/>
    <property type="molecule type" value="Genomic_DNA"/>
</dbReference>
<reference evidence="3" key="1">
    <citation type="journal article" date="2019" name="Int. J. Syst. Evol. Microbiol.">
        <title>The Global Catalogue of Microorganisms (GCM) 10K type strain sequencing project: providing services to taxonomists for standard genome sequencing and annotation.</title>
        <authorList>
            <consortium name="The Broad Institute Genomics Platform"/>
            <consortium name="The Broad Institute Genome Sequencing Center for Infectious Disease"/>
            <person name="Wu L."/>
            <person name="Ma J."/>
        </authorList>
    </citation>
    <scope>NUCLEOTIDE SEQUENCE [LARGE SCALE GENOMIC DNA]</scope>
    <source>
        <strain evidence="3">JCM 17551</strain>
    </source>
</reference>
<comment type="caution">
    <text evidence="2">The sequence shown here is derived from an EMBL/GenBank/DDBJ whole genome shotgun (WGS) entry which is preliminary data.</text>
</comment>
<evidence type="ECO:0000313" key="3">
    <source>
        <dbReference type="Proteomes" id="UP001501565"/>
    </source>
</evidence>
<keyword evidence="1" id="KW-1133">Transmembrane helix</keyword>
<dbReference type="Proteomes" id="UP001501565">
    <property type="component" value="Unassembled WGS sequence"/>
</dbReference>
<gene>
    <name evidence="2" type="ORF">GCM10022277_32970</name>
</gene>
<name>A0ABP7N0I2_9GAMM</name>
<feature type="transmembrane region" description="Helical" evidence="1">
    <location>
        <begin position="61"/>
        <end position="83"/>
    </location>
</feature>
<feature type="transmembrane region" description="Helical" evidence="1">
    <location>
        <begin position="20"/>
        <end position="41"/>
    </location>
</feature>